<dbReference type="InterPro" id="IPR006076">
    <property type="entry name" value="FAD-dep_OxRdtase"/>
</dbReference>
<gene>
    <name evidence="7" type="ORF">CR205_17670</name>
</gene>
<dbReference type="InterPro" id="IPR036188">
    <property type="entry name" value="FAD/NAD-bd_sf"/>
</dbReference>
<evidence type="ECO:0000256" key="3">
    <source>
        <dbReference type="ARBA" id="ARBA00023004"/>
    </source>
</evidence>
<evidence type="ECO:0000313" key="8">
    <source>
        <dbReference type="Proteomes" id="UP000248066"/>
    </source>
</evidence>
<reference evidence="7 8" key="1">
    <citation type="submission" date="2017-10" db="EMBL/GenBank/DDBJ databases">
        <title>Bacillus sp. nov., a halophilic bacterium isolated from a Yangshapao Lake.</title>
        <authorList>
            <person name="Wang H."/>
        </authorList>
    </citation>
    <scope>NUCLEOTIDE SEQUENCE [LARGE SCALE GENOMIC DNA]</scope>
    <source>
        <strain evidence="7 8">YSP-3</strain>
    </source>
</reference>
<dbReference type="InterPro" id="IPR036922">
    <property type="entry name" value="Rieske_2Fe-2S_sf"/>
</dbReference>
<evidence type="ECO:0000256" key="4">
    <source>
        <dbReference type="ARBA" id="ARBA00023014"/>
    </source>
</evidence>
<dbReference type="PROSITE" id="PS51296">
    <property type="entry name" value="RIESKE"/>
    <property type="match status" value="1"/>
</dbReference>
<dbReference type="Pfam" id="PF01266">
    <property type="entry name" value="DAO"/>
    <property type="match status" value="1"/>
</dbReference>
<keyword evidence="4" id="KW-0411">Iron-sulfur</keyword>
<dbReference type="Proteomes" id="UP000248066">
    <property type="component" value="Unassembled WGS sequence"/>
</dbReference>
<dbReference type="AlphaFoldDB" id="A0A2W0H585"/>
<dbReference type="CDD" id="cd03477">
    <property type="entry name" value="Rieske_YhfW_C"/>
    <property type="match status" value="1"/>
</dbReference>
<feature type="domain" description="Rieske" evidence="6">
    <location>
        <begin position="422"/>
        <end position="507"/>
    </location>
</feature>
<keyword evidence="5" id="KW-1015">Disulfide bond</keyword>
<evidence type="ECO:0000256" key="5">
    <source>
        <dbReference type="ARBA" id="ARBA00023157"/>
    </source>
</evidence>
<comment type="caution">
    <text evidence="7">The sequence shown here is derived from an EMBL/GenBank/DDBJ whole genome shotgun (WGS) entry which is preliminary data.</text>
</comment>
<keyword evidence="8" id="KW-1185">Reference proteome</keyword>
<dbReference type="PANTHER" id="PTHR13847">
    <property type="entry name" value="SARCOSINE DEHYDROGENASE-RELATED"/>
    <property type="match status" value="1"/>
</dbReference>
<dbReference type="RefSeq" id="WP_110521466.1">
    <property type="nucleotide sequence ID" value="NZ_PDOF01000003.1"/>
</dbReference>
<keyword evidence="1" id="KW-0001">2Fe-2S</keyword>
<dbReference type="Gene3D" id="2.102.10.10">
    <property type="entry name" value="Rieske [2Fe-2S] iron-sulphur domain"/>
    <property type="match status" value="1"/>
</dbReference>
<evidence type="ECO:0000259" key="6">
    <source>
        <dbReference type="PROSITE" id="PS51296"/>
    </source>
</evidence>
<organism evidence="7 8">
    <name type="scientific">Alteribacter lacisalsi</name>
    <dbReference type="NCBI Taxonomy" id="2045244"/>
    <lineage>
        <taxon>Bacteria</taxon>
        <taxon>Bacillati</taxon>
        <taxon>Bacillota</taxon>
        <taxon>Bacilli</taxon>
        <taxon>Bacillales</taxon>
        <taxon>Bacillaceae</taxon>
        <taxon>Alteribacter</taxon>
    </lineage>
</organism>
<dbReference type="SUPFAM" id="SSF51905">
    <property type="entry name" value="FAD/NAD(P)-binding domain"/>
    <property type="match status" value="1"/>
</dbReference>
<name>A0A2W0H585_9BACI</name>
<evidence type="ECO:0000256" key="2">
    <source>
        <dbReference type="ARBA" id="ARBA00022723"/>
    </source>
</evidence>
<dbReference type="Gene3D" id="3.50.50.60">
    <property type="entry name" value="FAD/NAD(P)-binding domain"/>
    <property type="match status" value="1"/>
</dbReference>
<dbReference type="GO" id="GO:0005737">
    <property type="term" value="C:cytoplasm"/>
    <property type="evidence" value="ECO:0007669"/>
    <property type="project" value="TreeGrafter"/>
</dbReference>
<dbReference type="GO" id="GO:0046872">
    <property type="term" value="F:metal ion binding"/>
    <property type="evidence" value="ECO:0007669"/>
    <property type="project" value="UniProtKB-KW"/>
</dbReference>
<dbReference type="Pfam" id="PF00355">
    <property type="entry name" value="Rieske"/>
    <property type="match status" value="1"/>
</dbReference>
<dbReference type="Gene3D" id="3.30.9.10">
    <property type="entry name" value="D-Amino Acid Oxidase, subunit A, domain 2"/>
    <property type="match status" value="1"/>
</dbReference>
<proteinExistence type="predicted"/>
<dbReference type="FunFam" id="2.102.10.10:FF:000014">
    <property type="entry name" value="Oxidoreductase, FAD dependent"/>
    <property type="match status" value="1"/>
</dbReference>
<dbReference type="InterPro" id="IPR005805">
    <property type="entry name" value="Rieske_Fe-S_prot_C"/>
</dbReference>
<dbReference type="GO" id="GO:0004497">
    <property type="term" value="F:monooxygenase activity"/>
    <property type="evidence" value="ECO:0007669"/>
    <property type="project" value="UniProtKB-ARBA"/>
</dbReference>
<dbReference type="GO" id="GO:0051537">
    <property type="term" value="F:2 iron, 2 sulfur cluster binding"/>
    <property type="evidence" value="ECO:0007669"/>
    <property type="project" value="UniProtKB-KW"/>
</dbReference>
<dbReference type="OrthoDB" id="9767869at2"/>
<dbReference type="GO" id="GO:0016705">
    <property type="term" value="F:oxidoreductase activity, acting on paired donors, with incorporation or reduction of molecular oxygen"/>
    <property type="evidence" value="ECO:0007669"/>
    <property type="project" value="UniProtKB-ARBA"/>
</dbReference>
<dbReference type="SUPFAM" id="SSF50022">
    <property type="entry name" value="ISP domain"/>
    <property type="match status" value="1"/>
</dbReference>
<dbReference type="PANTHER" id="PTHR13847:SF274">
    <property type="entry name" value="RIESKE 2FE-2S IRON-SULFUR PROTEIN YHFW-RELATED"/>
    <property type="match status" value="1"/>
</dbReference>
<keyword evidence="2" id="KW-0479">Metal-binding</keyword>
<protein>
    <submittedName>
        <fullName evidence="7">FAD-dependent oxidoreductase</fullName>
    </submittedName>
</protein>
<dbReference type="EMBL" id="PDOF01000003">
    <property type="protein sequence ID" value="PYZ96191.1"/>
    <property type="molecule type" value="Genomic_DNA"/>
</dbReference>
<dbReference type="GO" id="GO:0016020">
    <property type="term" value="C:membrane"/>
    <property type="evidence" value="ECO:0007669"/>
    <property type="project" value="InterPro"/>
</dbReference>
<dbReference type="InterPro" id="IPR038010">
    <property type="entry name" value="YhfW_C"/>
</dbReference>
<sequence>MDERLPRFPEPLWRIGVKEGVQFPPLSEDITCDVTVVGGGIAGITTAYVLQKEGFDVVLLEAGRLLNGTTGHTTAKITSQHGLIYDEYIQHFGEEKARQYYEANEEGLRMIESFINELGVDCGFSRQDALVWTDNEKKLKALRKENEAYKKLGINGGLVDEKRMPFPCAGAIVIRDQAQFNPVPYLQAMSERFTELGGRIFENTTANGVDTGDRPKVNTRSGYGSVSRYVVAASHFPFYDGNGLYFARMHAERSYSLAVRTSKTIAEGMYINADDPKRTIRSASMGDETIMIVGGEKHKTGQGIDTSRHYEALSAYSLEMFPDSEILYRWASHDWITIDRMPYIGPVTEKKSNIFAATGFHKWGMTNGTIAARVIRDAIQEKDHPYRELFTPHRLKADPSFKEFVKENANVAKELIKGKVELTGRDPEDLENDQGAVVRVNGKRAGAYRDTEGCLHIVDTTCTHLGCEVEWNDGDRTWDCPCHASRFDVDGTVVEGPASEPLTKIEP</sequence>
<evidence type="ECO:0000313" key="7">
    <source>
        <dbReference type="EMBL" id="PYZ96191.1"/>
    </source>
</evidence>
<dbReference type="InterPro" id="IPR017941">
    <property type="entry name" value="Rieske_2Fe-2S"/>
</dbReference>
<evidence type="ECO:0000256" key="1">
    <source>
        <dbReference type="ARBA" id="ARBA00022714"/>
    </source>
</evidence>
<accession>A0A2W0H585</accession>
<keyword evidence="3" id="KW-0408">Iron</keyword>
<dbReference type="PRINTS" id="PR00162">
    <property type="entry name" value="RIESKE"/>
</dbReference>